<dbReference type="InterPro" id="IPR043129">
    <property type="entry name" value="ATPase_NBD"/>
</dbReference>
<dbReference type="InterPro" id="IPR020823">
    <property type="entry name" value="Cell_div_FtsA"/>
</dbReference>
<reference evidence="8" key="1">
    <citation type="journal article" date="2015" name="Proc. Natl. Acad. Sci. U.S.A.">
        <title>Functional metagenomic discovery of bacterial effectors in the human microbiome and isolation of commendamide, a GPCR G2A/132 agonist.</title>
        <authorList>
            <person name="Cohen L.J."/>
            <person name="Kang H.S."/>
            <person name="Chu J."/>
            <person name="Huang Y.H."/>
            <person name="Gordon E.A."/>
            <person name="Reddy B.V."/>
            <person name="Ternei M.A."/>
            <person name="Craig J.W."/>
            <person name="Brady S.F."/>
        </authorList>
    </citation>
    <scope>NUCLEOTIDE SEQUENCE</scope>
</reference>
<accession>A0A0M4BWB7</accession>
<evidence type="ECO:0000256" key="2">
    <source>
        <dbReference type="ARBA" id="ARBA00022618"/>
    </source>
</evidence>
<dbReference type="Pfam" id="PF02491">
    <property type="entry name" value="SHS2_FTSA"/>
    <property type="match status" value="1"/>
</dbReference>
<dbReference type="PANTHER" id="PTHR32432">
    <property type="entry name" value="CELL DIVISION PROTEIN FTSA-RELATED"/>
    <property type="match status" value="1"/>
</dbReference>
<name>A0A0M4BWB7_9BACT</name>
<feature type="domain" description="SHS2" evidence="7">
    <location>
        <begin position="7"/>
        <end position="193"/>
    </location>
</feature>
<dbReference type="InterPro" id="IPR050696">
    <property type="entry name" value="FtsA/MreB"/>
</dbReference>
<feature type="coiled-coil region" evidence="6">
    <location>
        <begin position="392"/>
        <end position="504"/>
    </location>
</feature>
<sequence>MAVTDFIAAIELGSTHITGIAGKKNADGSIQILAYANTPSSDCIKKGAIFNLDKTTQVLVSVIQKLEEDLQASIKKVYVGIGGQSIRSTRNNVTKQLGEDTKISQALIESLMESNREISLIDQEILDVEPQEYKVGNNLLTEPVGISADRIEGRYLNIIAHHTLKDRITKCFNQTKYEIADYFLSPVVTASVVLTDSEKRSGCALVDLGADTTTVAVYKNNILRHLAVIPLGSNNITKDICSLQIEEEDAEQLKLRYGCALTPPAENDETADEQEYSIEGKCSIAAHKLEYIVEARVNEIISNVWNQIMVSEYGDKLLAGLILTGGASNMPNMDEAFKQITKIEKIRIAKGGNITLNGAIEIPKDGTQNTLIGLLAEGKENCLKVDPRRGHQLDFIEDLKEKEEEAKRKEAERIQAEEARRKAEEEAERIRKINEEKKRQEEERNRKRLEEYTAYVEEASLLLSKKKYKAALKEVENARRMHLAEKEEELNELEKKINKEKKENSWFDLFAKKVTNLSDEILKDN</sequence>
<keyword evidence="6" id="KW-0175">Coiled coil</keyword>
<comment type="subcellular location">
    <subcellularLocation>
        <location evidence="5">Cell membrane</location>
        <topology evidence="5">Peripheral membrane protein</topology>
        <orientation evidence="5">Cytoplasmic side</orientation>
    </subcellularLocation>
    <text evidence="5">Localizes to the Z ring in an FtsZ-dependent manner. Targeted to the membrane through a conserved C-terminal amphipathic helix.</text>
</comment>
<dbReference type="GO" id="GO:0009898">
    <property type="term" value="C:cytoplasmic side of plasma membrane"/>
    <property type="evidence" value="ECO:0007669"/>
    <property type="project" value="UniProtKB-UniRule"/>
</dbReference>
<evidence type="ECO:0000256" key="3">
    <source>
        <dbReference type="ARBA" id="ARBA00023136"/>
    </source>
</evidence>
<keyword evidence="4 5" id="KW-0131">Cell cycle</keyword>
<evidence type="ECO:0000256" key="6">
    <source>
        <dbReference type="SAM" id="Coils"/>
    </source>
</evidence>
<organism evidence="8">
    <name type="scientific">uncultured bacterium 2M03</name>
    <dbReference type="NCBI Taxonomy" id="1701359"/>
    <lineage>
        <taxon>Bacteria</taxon>
        <taxon>environmental samples</taxon>
    </lineage>
</organism>
<dbReference type="Gene3D" id="3.30.420.40">
    <property type="match status" value="1"/>
</dbReference>
<protein>
    <recommendedName>
        <fullName evidence="5">Cell division protein FtsA</fullName>
    </recommendedName>
</protein>
<evidence type="ECO:0000256" key="1">
    <source>
        <dbReference type="ARBA" id="ARBA00022475"/>
    </source>
</evidence>
<dbReference type="GO" id="GO:0032153">
    <property type="term" value="C:cell division site"/>
    <property type="evidence" value="ECO:0007669"/>
    <property type="project" value="UniProtKB-UniRule"/>
</dbReference>
<dbReference type="Pfam" id="PF14450">
    <property type="entry name" value="FtsA"/>
    <property type="match status" value="1"/>
</dbReference>
<proteinExistence type="inferred from homology"/>
<dbReference type="HAMAP" id="MF_02033">
    <property type="entry name" value="FtsA"/>
    <property type="match status" value="1"/>
</dbReference>
<comment type="subunit">
    <text evidence="5">Self-interacts. Interacts with FtsZ.</text>
</comment>
<dbReference type="EMBL" id="KT336242">
    <property type="protein sequence ID" value="ALB75683.1"/>
    <property type="molecule type" value="Genomic_DNA"/>
</dbReference>
<keyword evidence="3 5" id="KW-0472">Membrane</keyword>
<dbReference type="SUPFAM" id="SSF53067">
    <property type="entry name" value="Actin-like ATPase domain"/>
    <property type="match status" value="2"/>
</dbReference>
<dbReference type="CDD" id="cd24048">
    <property type="entry name" value="ASKHA_NBD_FtsA"/>
    <property type="match status" value="1"/>
</dbReference>
<dbReference type="AlphaFoldDB" id="A0A0M4BWB7"/>
<gene>
    <name evidence="5" type="primary">ftsA</name>
</gene>
<dbReference type="PANTHER" id="PTHR32432:SF4">
    <property type="entry name" value="CELL DIVISION PROTEIN FTSA"/>
    <property type="match status" value="1"/>
</dbReference>
<evidence type="ECO:0000259" key="7">
    <source>
        <dbReference type="SMART" id="SM00842"/>
    </source>
</evidence>
<comment type="function">
    <text evidence="5">Cell division protein that is involved in the assembly of the Z ring. May serve as a membrane anchor for the Z ring.</text>
</comment>
<evidence type="ECO:0000313" key="8">
    <source>
        <dbReference type="EMBL" id="ALB75683.1"/>
    </source>
</evidence>
<comment type="similarity">
    <text evidence="5">Belongs to the FtsA/MreB family.</text>
</comment>
<dbReference type="NCBIfam" id="TIGR01174">
    <property type="entry name" value="ftsA"/>
    <property type="match status" value="1"/>
</dbReference>
<keyword evidence="2 5" id="KW-0132">Cell division</keyword>
<dbReference type="InterPro" id="IPR003494">
    <property type="entry name" value="SHS2_FtsA"/>
</dbReference>
<dbReference type="GO" id="GO:0043093">
    <property type="term" value="P:FtsZ-dependent cytokinesis"/>
    <property type="evidence" value="ECO:0007669"/>
    <property type="project" value="UniProtKB-UniRule"/>
</dbReference>
<evidence type="ECO:0000256" key="5">
    <source>
        <dbReference type="HAMAP-Rule" id="MF_02033"/>
    </source>
</evidence>
<evidence type="ECO:0000256" key="4">
    <source>
        <dbReference type="ARBA" id="ARBA00023306"/>
    </source>
</evidence>
<dbReference type="SMART" id="SM00842">
    <property type="entry name" value="FtsA"/>
    <property type="match status" value="1"/>
</dbReference>
<keyword evidence="1 5" id="KW-1003">Cell membrane</keyword>